<evidence type="ECO:0000313" key="2">
    <source>
        <dbReference type="EMBL" id="MBA0734169.1"/>
    </source>
</evidence>
<proteinExistence type="predicted"/>
<name>A0A7J9BEL7_GOSGO</name>
<comment type="caution">
    <text evidence="2">The sequence shown here is derived from an EMBL/GenBank/DDBJ whole genome shotgun (WGS) entry which is preliminary data.</text>
</comment>
<accession>A0A7J9BEL7</accession>
<evidence type="ECO:0000256" key="1">
    <source>
        <dbReference type="SAM" id="MobiDB-lite"/>
    </source>
</evidence>
<reference evidence="2 3" key="1">
    <citation type="journal article" date="2019" name="Genome Biol. Evol.">
        <title>Insights into the evolution of the New World diploid cottons (Gossypium, subgenus Houzingenia) based on genome sequencing.</title>
        <authorList>
            <person name="Grover C.E."/>
            <person name="Arick M.A. 2nd"/>
            <person name="Thrash A."/>
            <person name="Conover J.L."/>
            <person name="Sanders W.S."/>
            <person name="Peterson D.G."/>
            <person name="Frelichowski J.E."/>
            <person name="Scheffler J.A."/>
            <person name="Scheffler B.E."/>
            <person name="Wendel J.F."/>
        </authorList>
    </citation>
    <scope>NUCLEOTIDE SEQUENCE [LARGE SCALE GENOMIC DNA]</scope>
    <source>
        <strain evidence="2">5</strain>
        <tissue evidence="2">Leaf</tissue>
    </source>
</reference>
<protein>
    <submittedName>
        <fullName evidence="2">Uncharacterized protein</fullName>
    </submittedName>
</protein>
<keyword evidence="3" id="KW-1185">Reference proteome</keyword>
<dbReference type="Proteomes" id="UP000593579">
    <property type="component" value="Unassembled WGS sequence"/>
</dbReference>
<evidence type="ECO:0000313" key="3">
    <source>
        <dbReference type="Proteomes" id="UP000593579"/>
    </source>
</evidence>
<feature type="region of interest" description="Disordered" evidence="1">
    <location>
        <begin position="16"/>
        <end position="51"/>
    </location>
</feature>
<sequence>MAEVEAFSEFRGKKSDNFEYSKPKFKPKSNVRDCSKKSSLSPIEGDDEPHKETMKLGLILSFVEANKGRKRKG</sequence>
<dbReference type="OrthoDB" id="10494582at2759"/>
<dbReference type="AlphaFoldDB" id="A0A7J9BEL7"/>
<gene>
    <name evidence="2" type="ORF">Gogos_018112</name>
</gene>
<organism evidence="2 3">
    <name type="scientific">Gossypium gossypioides</name>
    <name type="common">Mexican cotton</name>
    <name type="synonym">Selera gossypioides</name>
    <dbReference type="NCBI Taxonomy" id="34282"/>
    <lineage>
        <taxon>Eukaryota</taxon>
        <taxon>Viridiplantae</taxon>
        <taxon>Streptophyta</taxon>
        <taxon>Embryophyta</taxon>
        <taxon>Tracheophyta</taxon>
        <taxon>Spermatophyta</taxon>
        <taxon>Magnoliopsida</taxon>
        <taxon>eudicotyledons</taxon>
        <taxon>Gunneridae</taxon>
        <taxon>Pentapetalae</taxon>
        <taxon>rosids</taxon>
        <taxon>malvids</taxon>
        <taxon>Malvales</taxon>
        <taxon>Malvaceae</taxon>
        <taxon>Malvoideae</taxon>
        <taxon>Gossypium</taxon>
    </lineage>
</organism>
<dbReference type="EMBL" id="JABEZY010000002">
    <property type="protein sequence ID" value="MBA0734169.1"/>
    <property type="molecule type" value="Genomic_DNA"/>
</dbReference>